<comment type="caution">
    <text evidence="2">The sequence shown here is derived from an EMBL/GenBank/DDBJ whole genome shotgun (WGS) entry which is preliminary data.</text>
</comment>
<evidence type="ECO:0000313" key="3">
    <source>
        <dbReference type="Proteomes" id="UP000318478"/>
    </source>
</evidence>
<protein>
    <recommendedName>
        <fullName evidence="4">PEP-CTERM protein-sorting domain-containing protein</fullName>
    </recommendedName>
</protein>
<reference evidence="2 3" key="1">
    <citation type="submission" date="2019-02" db="EMBL/GenBank/DDBJ databases">
        <title>Deep-cultivation of Planctomycetes and their phenomic and genomic characterization uncovers novel biology.</title>
        <authorList>
            <person name="Wiegand S."/>
            <person name="Jogler M."/>
            <person name="Boedeker C."/>
            <person name="Pinto D."/>
            <person name="Vollmers J."/>
            <person name="Rivas-Marin E."/>
            <person name="Kohn T."/>
            <person name="Peeters S.H."/>
            <person name="Heuer A."/>
            <person name="Rast P."/>
            <person name="Oberbeckmann S."/>
            <person name="Bunk B."/>
            <person name="Jeske O."/>
            <person name="Meyerdierks A."/>
            <person name="Storesund J.E."/>
            <person name="Kallscheuer N."/>
            <person name="Luecker S."/>
            <person name="Lage O.M."/>
            <person name="Pohl T."/>
            <person name="Merkel B.J."/>
            <person name="Hornburger P."/>
            <person name="Mueller R.-W."/>
            <person name="Bruemmer F."/>
            <person name="Labrenz M."/>
            <person name="Spormann A.M."/>
            <person name="Op Den Camp H."/>
            <person name="Overmann J."/>
            <person name="Amann R."/>
            <person name="Jetten M.S.M."/>
            <person name="Mascher T."/>
            <person name="Medema M.H."/>
            <person name="Devos D.P."/>
            <person name="Kaster A.-K."/>
            <person name="Ovreas L."/>
            <person name="Rohde M."/>
            <person name="Galperin M.Y."/>
            <person name="Jogler C."/>
        </authorList>
    </citation>
    <scope>NUCLEOTIDE SEQUENCE [LARGE SCALE GENOMIC DNA]</scope>
    <source>
        <strain evidence="2 3">Pla123a</strain>
    </source>
</reference>
<name>A0A5C5YI85_9BACT</name>
<dbReference type="AlphaFoldDB" id="A0A5C5YI85"/>
<organism evidence="2 3">
    <name type="scientific">Posidoniimonas polymericola</name>
    <dbReference type="NCBI Taxonomy" id="2528002"/>
    <lineage>
        <taxon>Bacteria</taxon>
        <taxon>Pseudomonadati</taxon>
        <taxon>Planctomycetota</taxon>
        <taxon>Planctomycetia</taxon>
        <taxon>Pirellulales</taxon>
        <taxon>Lacipirellulaceae</taxon>
        <taxon>Posidoniimonas</taxon>
    </lineage>
</organism>
<keyword evidence="3" id="KW-1185">Reference proteome</keyword>
<accession>A0A5C5YI85</accession>
<proteinExistence type="predicted"/>
<dbReference type="SUPFAM" id="SSF50965">
    <property type="entry name" value="Galactose oxidase, central domain"/>
    <property type="match status" value="1"/>
</dbReference>
<dbReference type="NCBIfam" id="TIGR02595">
    <property type="entry name" value="PEP_CTERM"/>
    <property type="match status" value="1"/>
</dbReference>
<dbReference type="EMBL" id="SJPO01000008">
    <property type="protein sequence ID" value="TWT74584.1"/>
    <property type="molecule type" value="Genomic_DNA"/>
</dbReference>
<feature type="chain" id="PRO_5022860589" description="PEP-CTERM protein-sorting domain-containing protein" evidence="1">
    <location>
        <begin position="22"/>
        <end position="502"/>
    </location>
</feature>
<dbReference type="RefSeq" id="WP_197528058.1">
    <property type="nucleotide sequence ID" value="NZ_SJPO01000008.1"/>
</dbReference>
<feature type="signal peptide" evidence="1">
    <location>
        <begin position="1"/>
        <end position="21"/>
    </location>
</feature>
<keyword evidence="1" id="KW-0732">Signal</keyword>
<evidence type="ECO:0000256" key="1">
    <source>
        <dbReference type="SAM" id="SignalP"/>
    </source>
</evidence>
<evidence type="ECO:0000313" key="2">
    <source>
        <dbReference type="EMBL" id="TWT74584.1"/>
    </source>
</evidence>
<sequence length="502" mass="53553" precursor="true">MNTAARVLALLMFAVAVPAPAQHQTSTFSPVQVGSDLPYGVDLRKVTLGSAALPSLHSYAAAEYDGKWVLLSGRTNGLHGFSQMAAQNFPTADRNFDVWVIDPVAGESWSRSLHPDDQQNSGLTATQAISIGTTNNQFVQLGDRLYLTGGYTFGDGQNGTASTLTALDLPGLVGWVQGGQGTAADHIRQASDPLFQVTGGAMYEMNDKIHLVFGQNFFGGYQPGRNGDYTEQVRSFEIVDDGVNLSFANATSTTPNPDFHRRDLNVYPVLKPDGAGGIEEGLTALSGVFTAANGVWTVPVEIDALGQPSMANPNAEGVFQQAMNQYHSAKLGMYSGDTGEMHELLFGGITVNQYDYDNEDFVRDDGAPNTSQITSVVVDENGDYSQHLLGAFPYLDDGAGSYWRLGANAEFMVAPGVPRFDNGVIDFDALPAGDNVVGYIFGGLAANADHVRNNPSAISVASDMLFEVTIRVAPRAVPEPSSLAGVLLGSALAWGGWRRIRR</sequence>
<dbReference type="Proteomes" id="UP000318478">
    <property type="component" value="Unassembled WGS sequence"/>
</dbReference>
<evidence type="ECO:0008006" key="4">
    <source>
        <dbReference type="Google" id="ProtNLM"/>
    </source>
</evidence>
<gene>
    <name evidence="2" type="ORF">Pla123a_34080</name>
</gene>
<dbReference type="InterPro" id="IPR013424">
    <property type="entry name" value="Ice-binding_C"/>
</dbReference>
<dbReference type="InterPro" id="IPR011043">
    <property type="entry name" value="Gal_Oxase/kelch_b-propeller"/>
</dbReference>